<dbReference type="GO" id="GO:0007076">
    <property type="term" value="P:mitotic chromosome condensation"/>
    <property type="evidence" value="ECO:0007669"/>
    <property type="project" value="TreeGrafter"/>
</dbReference>
<evidence type="ECO:0000313" key="15">
    <source>
        <dbReference type="EMBL" id="OBA28515.1"/>
    </source>
</evidence>
<protein>
    <recommendedName>
        <fullName evidence="3">Structural maintenance of chromosomes protein 4</fullName>
    </recommendedName>
</protein>
<comment type="similarity">
    <text evidence="2">Belongs to the SMC family. SMC4 subfamily.</text>
</comment>
<gene>
    <name evidence="15" type="ORF">HANVADRAFT_51413</name>
</gene>
<evidence type="ECO:0000256" key="12">
    <source>
        <dbReference type="SAM" id="Coils"/>
    </source>
</evidence>
<evidence type="ECO:0000256" key="7">
    <source>
        <dbReference type="ARBA" id="ARBA00022840"/>
    </source>
</evidence>
<feature type="compositionally biased region" description="Polar residues" evidence="13">
    <location>
        <begin position="62"/>
        <end position="93"/>
    </location>
</feature>
<dbReference type="GO" id="GO:0005524">
    <property type="term" value="F:ATP binding"/>
    <property type="evidence" value="ECO:0007669"/>
    <property type="project" value="UniProtKB-KW"/>
</dbReference>
<evidence type="ECO:0000256" key="6">
    <source>
        <dbReference type="ARBA" id="ARBA00022776"/>
    </source>
</evidence>
<feature type="compositionally biased region" description="Acidic residues" evidence="13">
    <location>
        <begin position="618"/>
        <end position="645"/>
    </location>
</feature>
<dbReference type="GO" id="GO:0000796">
    <property type="term" value="C:condensin complex"/>
    <property type="evidence" value="ECO:0007669"/>
    <property type="project" value="TreeGrafter"/>
</dbReference>
<evidence type="ECO:0000256" key="2">
    <source>
        <dbReference type="ARBA" id="ARBA00006005"/>
    </source>
</evidence>
<evidence type="ECO:0000256" key="5">
    <source>
        <dbReference type="ARBA" id="ARBA00022741"/>
    </source>
</evidence>
<feature type="region of interest" description="Disordered" evidence="13">
    <location>
        <begin position="1"/>
        <end position="41"/>
    </location>
</feature>
<evidence type="ECO:0000259" key="14">
    <source>
        <dbReference type="Pfam" id="PF02463"/>
    </source>
</evidence>
<proteinExistence type="inferred from homology"/>
<dbReference type="GO" id="GO:0005634">
    <property type="term" value="C:nucleus"/>
    <property type="evidence" value="ECO:0007669"/>
    <property type="project" value="UniProtKB-SubCell"/>
</dbReference>
<keyword evidence="6" id="KW-0498">Mitosis</keyword>
<feature type="domain" description="RecF/RecN/SMC N-terminal" evidence="14">
    <location>
        <begin position="153"/>
        <end position="900"/>
    </location>
</feature>
<feature type="region of interest" description="Disordered" evidence="13">
    <location>
        <begin position="62"/>
        <end position="127"/>
    </location>
</feature>
<organism evidence="15 16">
    <name type="scientific">Hanseniaspora valbyensis NRRL Y-1626</name>
    <dbReference type="NCBI Taxonomy" id="766949"/>
    <lineage>
        <taxon>Eukaryota</taxon>
        <taxon>Fungi</taxon>
        <taxon>Dikarya</taxon>
        <taxon>Ascomycota</taxon>
        <taxon>Saccharomycotina</taxon>
        <taxon>Saccharomycetes</taxon>
        <taxon>Saccharomycodales</taxon>
        <taxon>Saccharomycodaceae</taxon>
        <taxon>Hanseniaspora</taxon>
    </lineage>
</organism>
<reference evidence="16" key="1">
    <citation type="journal article" date="2016" name="Proc. Natl. Acad. Sci. U.S.A.">
        <title>Comparative genomics of biotechnologically important yeasts.</title>
        <authorList>
            <person name="Riley R."/>
            <person name="Haridas S."/>
            <person name="Wolfe K.H."/>
            <person name="Lopes M.R."/>
            <person name="Hittinger C.T."/>
            <person name="Goeker M."/>
            <person name="Salamov A.A."/>
            <person name="Wisecaver J.H."/>
            <person name="Long T.M."/>
            <person name="Calvey C.H."/>
            <person name="Aerts A.L."/>
            <person name="Barry K.W."/>
            <person name="Choi C."/>
            <person name="Clum A."/>
            <person name="Coughlan A.Y."/>
            <person name="Deshpande S."/>
            <person name="Douglass A.P."/>
            <person name="Hanson S.J."/>
            <person name="Klenk H.-P."/>
            <person name="LaButti K.M."/>
            <person name="Lapidus A."/>
            <person name="Lindquist E.A."/>
            <person name="Lipzen A.M."/>
            <person name="Meier-Kolthoff J.P."/>
            <person name="Ohm R.A."/>
            <person name="Otillar R.P."/>
            <person name="Pangilinan J.L."/>
            <person name="Peng Y."/>
            <person name="Rokas A."/>
            <person name="Rosa C.A."/>
            <person name="Scheuner C."/>
            <person name="Sibirny A.A."/>
            <person name="Slot J.C."/>
            <person name="Stielow J.B."/>
            <person name="Sun H."/>
            <person name="Kurtzman C.P."/>
            <person name="Blackwell M."/>
            <person name="Grigoriev I.V."/>
            <person name="Jeffries T.W."/>
        </authorList>
    </citation>
    <scope>NUCLEOTIDE SEQUENCE [LARGE SCALE GENOMIC DNA]</scope>
    <source>
        <strain evidence="16">NRRL Y-1626</strain>
    </source>
</reference>
<dbReference type="Proteomes" id="UP000092321">
    <property type="component" value="Unassembled WGS sequence"/>
</dbReference>
<evidence type="ECO:0000256" key="11">
    <source>
        <dbReference type="ARBA" id="ARBA00023306"/>
    </source>
</evidence>
<evidence type="ECO:0000256" key="1">
    <source>
        <dbReference type="ARBA" id="ARBA00004123"/>
    </source>
</evidence>
<dbReference type="GO" id="GO:0016887">
    <property type="term" value="F:ATP hydrolysis activity"/>
    <property type="evidence" value="ECO:0007669"/>
    <property type="project" value="InterPro"/>
</dbReference>
<evidence type="ECO:0000256" key="13">
    <source>
        <dbReference type="SAM" id="MobiDB-lite"/>
    </source>
</evidence>
<keyword evidence="16" id="KW-1185">Reference proteome</keyword>
<evidence type="ECO:0000256" key="3">
    <source>
        <dbReference type="ARBA" id="ARBA00018693"/>
    </source>
</evidence>
<keyword evidence="5" id="KW-0547">Nucleotide-binding</keyword>
<feature type="non-terminal residue" evidence="15">
    <location>
        <position position="901"/>
    </location>
</feature>
<keyword evidence="11" id="KW-0131">Cell cycle</keyword>
<keyword evidence="9" id="KW-0226">DNA condensation</keyword>
<feature type="region of interest" description="Disordered" evidence="13">
    <location>
        <begin position="617"/>
        <end position="686"/>
    </location>
</feature>
<evidence type="ECO:0000256" key="9">
    <source>
        <dbReference type="ARBA" id="ARBA00023067"/>
    </source>
</evidence>
<feature type="coiled-coil region" evidence="12">
    <location>
        <begin position="701"/>
        <end position="769"/>
    </location>
</feature>
<dbReference type="InterPro" id="IPR003395">
    <property type="entry name" value="RecF/RecN/SMC_N"/>
</dbReference>
<evidence type="ECO:0000313" key="16">
    <source>
        <dbReference type="Proteomes" id="UP000092321"/>
    </source>
</evidence>
<feature type="compositionally biased region" description="Basic and acidic residues" evidence="13">
    <location>
        <begin position="646"/>
        <end position="678"/>
    </location>
</feature>
<feature type="coiled-coil region" evidence="12">
    <location>
        <begin position="387"/>
        <end position="448"/>
    </location>
</feature>
<name>A0A1B7TIP5_9ASCO</name>
<dbReference type="SUPFAM" id="SSF52540">
    <property type="entry name" value="P-loop containing nucleoside triphosphate hydrolases"/>
    <property type="match status" value="1"/>
</dbReference>
<dbReference type="Pfam" id="PF02463">
    <property type="entry name" value="SMC_N"/>
    <property type="match status" value="1"/>
</dbReference>
<comment type="caution">
    <text evidence="15">The sequence shown here is derived from an EMBL/GenBank/DDBJ whole genome shotgun (WGS) entry which is preliminary data.</text>
</comment>
<dbReference type="InterPro" id="IPR024704">
    <property type="entry name" value="SMC"/>
</dbReference>
<dbReference type="PIRSF" id="PIRSF005719">
    <property type="entry name" value="SMC"/>
    <property type="match status" value="1"/>
</dbReference>
<evidence type="ECO:0000256" key="8">
    <source>
        <dbReference type="ARBA" id="ARBA00023054"/>
    </source>
</evidence>
<dbReference type="EMBL" id="LXPE01000003">
    <property type="protein sequence ID" value="OBA28515.1"/>
    <property type="molecule type" value="Genomic_DNA"/>
</dbReference>
<feature type="coiled-coil region" evidence="12">
    <location>
        <begin position="325"/>
        <end position="352"/>
    </location>
</feature>
<accession>A0A1B7TIP5</accession>
<dbReference type="PANTHER" id="PTHR18937">
    <property type="entry name" value="STRUCTURAL MAINTENANCE OF CHROMOSOMES SMC FAMILY MEMBER"/>
    <property type="match status" value="1"/>
</dbReference>
<dbReference type="Gene3D" id="3.40.50.300">
    <property type="entry name" value="P-loop containing nucleotide triphosphate hydrolases"/>
    <property type="match status" value="2"/>
</dbReference>
<sequence length="901" mass="104099">MNENTTTPTKGEKNSLKKRKVALTTPPKQRKFSDDDITTETILRSPHKQSSTFFNSSHNHYQNFQINSDSNPSSRGRSHTSTETGTQIKTQEVSPYRKLSPARKGRSESPTSTGRRLSLVQLSPRRKNNKLQQLNHAIQRETVNQQTGGRRLYIHKLTLTNFKSYANEQVIGPFNENFTAVVGPNGSGKSNVIDSMLFVFGFRANKLRQGKLSELIHKSETFTDLNFCKENEELIVTRKAFKNNSSKYYVNNKESTYTKVTELLKKEGIDLDHKRFLILQGEVESIAQMKPKAEREGDDGILEYLEDIIGTSNYKAEIETSLTQLEELNDICVEKDNRLKIVEREMNSLEASKDSSIEYLRLEREYIILKGNYYQHNKFSINDKLNIIEQERSLKLEQQLKNNKEEQKKLKSLISDLKKSMSKNTMTLQRLENESKIADEHITSISNKKIGAEENKKNHQKTQQKNKVNFETAKKNFDIALKEIEESKKDIETALLKMTSLTENINVEKETYETERASLQKKSVHLTQQITILEQEWEPSEQKIEQLKTDSTLKSQEIELLKKKSKLDEITKQKDKLSKTIIEEDKLLSNLKIRDVYESLKVLDCLPSVRDKLIENDVVMESEDENNDIEEDSNDKMEIEEEEERENIKEEKHVDNMKIEEHGDNNTMEISEKTDKPESTTPPSRSISHIDYLKLHLLTIEESNQINKESLENEIALIKEKLDASSVNILTLEDYVIKFKSFKEKEKELADAVKNRDTVKEKSEQLKKQRYDQFMEGFNIISQSLKEMYQMITMGGNAELELVDSIDPFSEGILFSVMPPKKSWRNISNLSGGEKTLSSLALVFALHNYKPTPIYIMDEIDAALDFKNVSIVANYIKDRTKDAQFIVISLRNNMFELSERL</sequence>
<dbReference type="GO" id="GO:0051301">
    <property type="term" value="P:cell division"/>
    <property type="evidence" value="ECO:0007669"/>
    <property type="project" value="UniProtKB-KW"/>
</dbReference>
<dbReference type="OrthoDB" id="5575062at2759"/>
<keyword evidence="7" id="KW-0067">ATP-binding</keyword>
<keyword evidence="4" id="KW-0132">Cell division</keyword>
<feature type="coiled-coil region" evidence="12">
    <location>
        <begin position="484"/>
        <end position="580"/>
    </location>
</feature>
<comment type="subcellular location">
    <subcellularLocation>
        <location evidence="1">Nucleus</location>
    </subcellularLocation>
</comment>
<dbReference type="PANTHER" id="PTHR18937:SF172">
    <property type="entry name" value="STRUCTURAL MAINTENANCE OF CHROMOSOMES PROTEIN"/>
    <property type="match status" value="1"/>
</dbReference>
<keyword evidence="10" id="KW-0539">Nucleus</keyword>
<keyword evidence="8 12" id="KW-0175">Coiled coil</keyword>
<evidence type="ECO:0000256" key="4">
    <source>
        <dbReference type="ARBA" id="ARBA00022618"/>
    </source>
</evidence>
<dbReference type="AlphaFoldDB" id="A0A1B7TIP5"/>
<dbReference type="InterPro" id="IPR027417">
    <property type="entry name" value="P-loop_NTPase"/>
</dbReference>
<evidence type="ECO:0000256" key="10">
    <source>
        <dbReference type="ARBA" id="ARBA00023242"/>
    </source>
</evidence>
<dbReference type="FunFam" id="3.40.50.300:FF:000481">
    <property type="entry name" value="Structural maintenance of chromosomes 4"/>
    <property type="match status" value="1"/>
</dbReference>